<evidence type="ECO:0000256" key="3">
    <source>
        <dbReference type="ARBA" id="ARBA00022475"/>
    </source>
</evidence>
<dbReference type="GO" id="GO:0022857">
    <property type="term" value="F:transmembrane transporter activity"/>
    <property type="evidence" value="ECO:0007669"/>
    <property type="project" value="InterPro"/>
</dbReference>
<evidence type="ECO:0000256" key="4">
    <source>
        <dbReference type="ARBA" id="ARBA00022692"/>
    </source>
</evidence>
<feature type="transmembrane region" description="Helical" evidence="7">
    <location>
        <begin position="228"/>
        <end position="246"/>
    </location>
</feature>
<dbReference type="EMBL" id="QFNY01000257">
    <property type="protein sequence ID" value="PZO98750.1"/>
    <property type="molecule type" value="Genomic_DNA"/>
</dbReference>
<keyword evidence="5 7" id="KW-1133">Transmembrane helix</keyword>
<feature type="transmembrane region" description="Helical" evidence="7">
    <location>
        <begin position="12"/>
        <end position="34"/>
    </location>
</feature>
<feature type="transmembrane region" description="Helical" evidence="7">
    <location>
        <begin position="475"/>
        <end position="495"/>
    </location>
</feature>
<proteinExistence type="predicted"/>
<comment type="subcellular location">
    <subcellularLocation>
        <location evidence="1">Cell membrane</location>
        <topology evidence="1">Multi-pass membrane protein</topology>
    </subcellularLocation>
</comment>
<feature type="transmembrane region" description="Helical" evidence="7">
    <location>
        <begin position="199"/>
        <end position="222"/>
    </location>
</feature>
<gene>
    <name evidence="9" type="ORF">DI609_09870</name>
</gene>
<feature type="transmembrane region" description="Helical" evidence="7">
    <location>
        <begin position="137"/>
        <end position="160"/>
    </location>
</feature>
<reference evidence="9 10" key="1">
    <citation type="submission" date="2017-11" db="EMBL/GenBank/DDBJ databases">
        <title>Infants hospitalized years apart are colonized by the same room-sourced microbial strains.</title>
        <authorList>
            <person name="Brooks B."/>
            <person name="Olm M.R."/>
            <person name="Firek B.A."/>
            <person name="Baker R."/>
            <person name="Thomas B.C."/>
            <person name="Morowitz M.J."/>
            <person name="Banfield J.F."/>
        </authorList>
    </citation>
    <scope>NUCLEOTIDE SEQUENCE [LARGE SCALE GENOMIC DNA]</scope>
    <source>
        <strain evidence="9">S2_012_000_R3_87</strain>
    </source>
</reference>
<comment type="caution">
    <text evidence="9">The sequence shown here is derived from an EMBL/GenBank/DDBJ whole genome shotgun (WGS) entry which is preliminary data.</text>
</comment>
<evidence type="ECO:0000256" key="5">
    <source>
        <dbReference type="ARBA" id="ARBA00022989"/>
    </source>
</evidence>
<dbReference type="PANTHER" id="PTHR42718">
    <property type="entry name" value="MAJOR FACILITATOR SUPERFAMILY MULTIDRUG TRANSPORTER MFSC"/>
    <property type="match status" value="1"/>
</dbReference>
<evidence type="ECO:0000256" key="7">
    <source>
        <dbReference type="SAM" id="Phobius"/>
    </source>
</evidence>
<dbReference type="PROSITE" id="PS50850">
    <property type="entry name" value="MFS"/>
    <property type="match status" value="1"/>
</dbReference>
<feature type="transmembrane region" description="Helical" evidence="7">
    <location>
        <begin position="49"/>
        <end position="67"/>
    </location>
</feature>
<evidence type="ECO:0000256" key="6">
    <source>
        <dbReference type="ARBA" id="ARBA00023136"/>
    </source>
</evidence>
<keyword evidence="6 7" id="KW-0472">Membrane</keyword>
<dbReference type="Gene3D" id="1.20.1250.20">
    <property type="entry name" value="MFS general substrate transporter like domains"/>
    <property type="match status" value="1"/>
</dbReference>
<feature type="transmembrane region" description="Helical" evidence="7">
    <location>
        <begin position="404"/>
        <end position="424"/>
    </location>
</feature>
<keyword evidence="4 7" id="KW-0812">Transmembrane</keyword>
<feature type="transmembrane region" description="Helical" evidence="7">
    <location>
        <begin position="166"/>
        <end position="187"/>
    </location>
</feature>
<evidence type="ECO:0000256" key="2">
    <source>
        <dbReference type="ARBA" id="ARBA00022448"/>
    </source>
</evidence>
<evidence type="ECO:0000259" key="8">
    <source>
        <dbReference type="PROSITE" id="PS50850"/>
    </source>
</evidence>
<evidence type="ECO:0000256" key="1">
    <source>
        <dbReference type="ARBA" id="ARBA00004651"/>
    </source>
</evidence>
<evidence type="ECO:0000313" key="10">
    <source>
        <dbReference type="Proteomes" id="UP000249451"/>
    </source>
</evidence>
<sequence length="511" mass="53686">MTEIAKDPRRWFLLATVGMGVFLVCLDNTVLYTALPTIVAELDATAPQMLWIINAYPIVICGLLLGTGTLGDKVGHRRLFIIGLIIFGLASLLGGYSTNVATLIAARGLLAIGAATMMPATLALIRHTFEEPAEMNLAIGIWSALATLAAAFGPVVGGLLLEYFRWGSVFLMNVPIVLAALIALPFVSKRDEPNPDQAWDFRSVLQAMIVLVSFVLFIKQLAHRPVDWVVVAVALVVAVIFGFRFTKRQGRLDEALLDFGIFRSPPFLSGVFGAGLAMFAVAGFDFLTTQRLQLIDGFSPLHAGVYVTIVAVGSLISSLIASRLYNFHGARPFIAGGMGLGAVGAIVVAFGSNANSNAVILTGLGILGIGLGASMAVSSIAMIGGAPPNRAGMASSVEEVSYELGALLSVAILGSAITLVYSVFYDVNAPALAATHGAAGHEPNVSLQDAVQFAAGLPDGSVKATVLQHAHDSYLSAYTLTALIVVLVLAAGALYTNRLLRHREPGESEKV</sequence>
<dbReference type="InterPro" id="IPR020846">
    <property type="entry name" value="MFS_dom"/>
</dbReference>
<name>A0A2W5AVW7_9CORY</name>
<keyword evidence="3" id="KW-1003">Cell membrane</keyword>
<feature type="transmembrane region" description="Helical" evidence="7">
    <location>
        <begin position="79"/>
        <end position="98"/>
    </location>
</feature>
<dbReference type="Pfam" id="PF07690">
    <property type="entry name" value="MFS_1"/>
    <property type="match status" value="1"/>
</dbReference>
<dbReference type="Proteomes" id="UP000249451">
    <property type="component" value="Unassembled WGS sequence"/>
</dbReference>
<dbReference type="InterPro" id="IPR011701">
    <property type="entry name" value="MFS"/>
</dbReference>
<feature type="transmembrane region" description="Helical" evidence="7">
    <location>
        <begin position="301"/>
        <end position="321"/>
    </location>
</feature>
<feature type="transmembrane region" description="Helical" evidence="7">
    <location>
        <begin position="104"/>
        <end position="125"/>
    </location>
</feature>
<feature type="transmembrane region" description="Helical" evidence="7">
    <location>
        <begin position="267"/>
        <end position="289"/>
    </location>
</feature>
<dbReference type="AlphaFoldDB" id="A0A2W5AVW7"/>
<feature type="transmembrane region" description="Helical" evidence="7">
    <location>
        <begin position="333"/>
        <end position="352"/>
    </location>
</feature>
<organism evidence="9 10">
    <name type="scientific">Corynebacterium urealyticum</name>
    <dbReference type="NCBI Taxonomy" id="43771"/>
    <lineage>
        <taxon>Bacteria</taxon>
        <taxon>Bacillati</taxon>
        <taxon>Actinomycetota</taxon>
        <taxon>Actinomycetes</taxon>
        <taxon>Mycobacteriales</taxon>
        <taxon>Corynebacteriaceae</taxon>
        <taxon>Corynebacterium</taxon>
    </lineage>
</organism>
<dbReference type="GO" id="GO:0005886">
    <property type="term" value="C:plasma membrane"/>
    <property type="evidence" value="ECO:0007669"/>
    <property type="project" value="UniProtKB-SubCell"/>
</dbReference>
<accession>A0A2W5AVW7</accession>
<dbReference type="SUPFAM" id="SSF103473">
    <property type="entry name" value="MFS general substrate transporter"/>
    <property type="match status" value="1"/>
</dbReference>
<dbReference type="PANTHER" id="PTHR42718:SF47">
    <property type="entry name" value="METHYL VIOLOGEN RESISTANCE PROTEIN SMVA"/>
    <property type="match status" value="1"/>
</dbReference>
<dbReference type="CDD" id="cd17321">
    <property type="entry name" value="MFS_MMR_MDR_like"/>
    <property type="match status" value="1"/>
</dbReference>
<protein>
    <submittedName>
        <fullName evidence="9">MFS transporter</fullName>
    </submittedName>
</protein>
<feature type="transmembrane region" description="Helical" evidence="7">
    <location>
        <begin position="358"/>
        <end position="383"/>
    </location>
</feature>
<evidence type="ECO:0000313" key="9">
    <source>
        <dbReference type="EMBL" id="PZO98750.1"/>
    </source>
</evidence>
<keyword evidence="2" id="KW-0813">Transport</keyword>
<feature type="domain" description="Major facilitator superfamily (MFS) profile" evidence="8">
    <location>
        <begin position="13"/>
        <end position="504"/>
    </location>
</feature>
<dbReference type="InterPro" id="IPR036259">
    <property type="entry name" value="MFS_trans_sf"/>
</dbReference>
<dbReference type="Gene3D" id="1.20.1720.10">
    <property type="entry name" value="Multidrug resistance protein D"/>
    <property type="match status" value="1"/>
</dbReference>